<comment type="caution">
    <text evidence="2">The sequence shown here is derived from an EMBL/GenBank/DDBJ whole genome shotgun (WGS) entry which is preliminary data.</text>
</comment>
<accession>A0ABD0U5T4</accession>
<evidence type="ECO:0000256" key="1">
    <source>
        <dbReference type="SAM" id="MobiDB-lite"/>
    </source>
</evidence>
<feature type="compositionally biased region" description="Basic and acidic residues" evidence="1">
    <location>
        <begin position="322"/>
        <end position="336"/>
    </location>
</feature>
<proteinExistence type="predicted"/>
<feature type="region of interest" description="Disordered" evidence="1">
    <location>
        <begin position="1"/>
        <end position="28"/>
    </location>
</feature>
<feature type="compositionally biased region" description="Basic and acidic residues" evidence="1">
    <location>
        <begin position="1"/>
        <end position="12"/>
    </location>
</feature>
<dbReference type="PANTHER" id="PTHR37244">
    <property type="entry name" value="NADP-SPECIFIC GLUTAMATE DEHYDROGENASE"/>
    <property type="match status" value="1"/>
</dbReference>
<evidence type="ECO:0000313" key="2">
    <source>
        <dbReference type="EMBL" id="KAL0907735.1"/>
    </source>
</evidence>
<dbReference type="EMBL" id="JANQDX010000017">
    <property type="protein sequence ID" value="KAL0907735.1"/>
    <property type="molecule type" value="Genomic_DNA"/>
</dbReference>
<organism evidence="2 3">
    <name type="scientific">Dendrobium thyrsiflorum</name>
    <name type="common">Pinecone-like raceme dendrobium</name>
    <name type="synonym">Orchid</name>
    <dbReference type="NCBI Taxonomy" id="117978"/>
    <lineage>
        <taxon>Eukaryota</taxon>
        <taxon>Viridiplantae</taxon>
        <taxon>Streptophyta</taxon>
        <taxon>Embryophyta</taxon>
        <taxon>Tracheophyta</taxon>
        <taxon>Spermatophyta</taxon>
        <taxon>Magnoliopsida</taxon>
        <taxon>Liliopsida</taxon>
        <taxon>Asparagales</taxon>
        <taxon>Orchidaceae</taxon>
        <taxon>Epidendroideae</taxon>
        <taxon>Malaxideae</taxon>
        <taxon>Dendrobiinae</taxon>
        <taxon>Dendrobium</taxon>
    </lineage>
</organism>
<reference evidence="2 3" key="1">
    <citation type="journal article" date="2024" name="Plant Biotechnol. J.">
        <title>Dendrobium thyrsiflorum genome and its molecular insights into genes involved in important horticultural traits.</title>
        <authorList>
            <person name="Chen B."/>
            <person name="Wang J.Y."/>
            <person name="Zheng P.J."/>
            <person name="Li K.L."/>
            <person name="Liang Y.M."/>
            <person name="Chen X.F."/>
            <person name="Zhang C."/>
            <person name="Zhao X."/>
            <person name="He X."/>
            <person name="Zhang G.Q."/>
            <person name="Liu Z.J."/>
            <person name="Xu Q."/>
        </authorList>
    </citation>
    <scope>NUCLEOTIDE SEQUENCE [LARGE SCALE GENOMIC DNA]</scope>
    <source>
        <strain evidence="2">GZMU011</strain>
    </source>
</reference>
<keyword evidence="3" id="KW-1185">Reference proteome</keyword>
<dbReference type="Proteomes" id="UP001552299">
    <property type="component" value="Unassembled WGS sequence"/>
</dbReference>
<sequence>MDTRAAPQEKPKPPRTAFRLHGGSAAAPSPSSWLEIRLFYVRIFPCAADAVPPNLILSHLRRDTGVALEINGSRVPSWEPTFLTLRRDRLDCSAGEVTYLSTDGVRLTGSVEFEVCDGDGNLILCGSLENMEAPGIIRTISFAGHRESCYDPKARWSMNCFSAASIASSAFIQPKFGISSPSIEVYVAGCFAGSPSILTQTIQLSQIKKVARTGALDAIPEDTEASCNPVRMNSLVYIMYNRRLRDRNLKKKGLMDDEDPLLCKDVASEDECFVDDEVEVMPSELKDKDLNVDFFEGKRKITDIEEGADWETLDSIGEEEGERAVHHNDDSNKDPLSDDSADDL</sequence>
<dbReference type="AlphaFoldDB" id="A0ABD0U5T4"/>
<name>A0ABD0U5T4_DENTH</name>
<evidence type="ECO:0000313" key="3">
    <source>
        <dbReference type="Proteomes" id="UP001552299"/>
    </source>
</evidence>
<dbReference type="PANTHER" id="PTHR37244:SF1">
    <property type="entry name" value="NADP-SPECIFIC GLUTAMATE DEHYDROGENASE"/>
    <property type="match status" value="1"/>
</dbReference>
<gene>
    <name evidence="2" type="ORF">M5K25_022167</name>
</gene>
<feature type="region of interest" description="Disordered" evidence="1">
    <location>
        <begin position="310"/>
        <end position="344"/>
    </location>
</feature>
<feature type="compositionally biased region" description="Acidic residues" evidence="1">
    <location>
        <begin position="310"/>
        <end position="321"/>
    </location>
</feature>
<protein>
    <submittedName>
        <fullName evidence="2">Uncharacterized protein</fullName>
    </submittedName>
</protein>